<proteinExistence type="inferred from homology"/>
<evidence type="ECO:0000256" key="3">
    <source>
        <dbReference type="ARBA" id="ARBA00023274"/>
    </source>
</evidence>
<accession>A0A2K3JM02</accession>
<name>A0A2K3JM02_TRIPR</name>
<keyword evidence="2 4" id="KW-0689">Ribosomal protein</keyword>
<dbReference type="STRING" id="57577.A0A2K3JM02"/>
<dbReference type="Pfam" id="PF00238">
    <property type="entry name" value="Ribosomal_L14"/>
    <property type="match status" value="1"/>
</dbReference>
<dbReference type="GO" id="GO:0005840">
    <property type="term" value="C:ribosome"/>
    <property type="evidence" value="ECO:0007669"/>
    <property type="project" value="UniProtKB-KW"/>
</dbReference>
<organism evidence="4 5">
    <name type="scientific">Trifolium pratense</name>
    <name type="common">Red clover</name>
    <dbReference type="NCBI Taxonomy" id="57577"/>
    <lineage>
        <taxon>Eukaryota</taxon>
        <taxon>Viridiplantae</taxon>
        <taxon>Streptophyta</taxon>
        <taxon>Embryophyta</taxon>
        <taxon>Tracheophyta</taxon>
        <taxon>Spermatophyta</taxon>
        <taxon>Magnoliopsida</taxon>
        <taxon>eudicotyledons</taxon>
        <taxon>Gunneridae</taxon>
        <taxon>Pentapetalae</taxon>
        <taxon>rosids</taxon>
        <taxon>fabids</taxon>
        <taxon>Fabales</taxon>
        <taxon>Fabaceae</taxon>
        <taxon>Papilionoideae</taxon>
        <taxon>50 kb inversion clade</taxon>
        <taxon>NPAAA clade</taxon>
        <taxon>Hologalegina</taxon>
        <taxon>IRL clade</taxon>
        <taxon>Trifolieae</taxon>
        <taxon>Trifolium</taxon>
    </lineage>
</organism>
<dbReference type="Gene3D" id="2.40.150.20">
    <property type="entry name" value="Ribosomal protein L14"/>
    <property type="match status" value="1"/>
</dbReference>
<reference evidence="4 5" key="2">
    <citation type="journal article" date="2017" name="Front. Plant Sci.">
        <title>Gene Classification and Mining of Molecular Markers Useful in Red Clover (Trifolium pratense) Breeding.</title>
        <authorList>
            <person name="Istvanek J."/>
            <person name="Dluhosova J."/>
            <person name="Dluhos P."/>
            <person name="Patkova L."/>
            <person name="Nedelnik J."/>
            <person name="Repkova J."/>
        </authorList>
    </citation>
    <scope>NUCLEOTIDE SEQUENCE [LARGE SCALE GENOMIC DNA]</scope>
    <source>
        <strain evidence="5">cv. Tatra</strain>
        <tissue evidence="4">Young leaves</tissue>
    </source>
</reference>
<dbReference type="ExpressionAtlas" id="A0A2K3JM02">
    <property type="expression patterns" value="baseline"/>
</dbReference>
<evidence type="ECO:0000256" key="1">
    <source>
        <dbReference type="ARBA" id="ARBA00010745"/>
    </source>
</evidence>
<dbReference type="EMBL" id="ASHM01070065">
    <property type="protein sequence ID" value="PNX55044.1"/>
    <property type="molecule type" value="Genomic_DNA"/>
</dbReference>
<dbReference type="GO" id="GO:1990904">
    <property type="term" value="C:ribonucleoprotein complex"/>
    <property type="evidence" value="ECO:0007669"/>
    <property type="project" value="UniProtKB-KW"/>
</dbReference>
<evidence type="ECO:0000256" key="2">
    <source>
        <dbReference type="ARBA" id="ARBA00022980"/>
    </source>
</evidence>
<evidence type="ECO:0000313" key="4">
    <source>
        <dbReference type="EMBL" id="PNX55044.1"/>
    </source>
</evidence>
<dbReference type="SUPFAM" id="SSF50193">
    <property type="entry name" value="Ribosomal protein L14"/>
    <property type="match status" value="1"/>
</dbReference>
<evidence type="ECO:0000313" key="5">
    <source>
        <dbReference type="Proteomes" id="UP000236291"/>
    </source>
</evidence>
<dbReference type="GO" id="GO:0006412">
    <property type="term" value="P:translation"/>
    <property type="evidence" value="ECO:0007669"/>
    <property type="project" value="InterPro"/>
</dbReference>
<comment type="similarity">
    <text evidence="1">Belongs to the universal ribosomal protein uL14 family.</text>
</comment>
<dbReference type="GO" id="GO:0003735">
    <property type="term" value="F:structural constituent of ribosome"/>
    <property type="evidence" value="ECO:0007669"/>
    <property type="project" value="InterPro"/>
</dbReference>
<keyword evidence="3" id="KW-0687">Ribonucleoprotein</keyword>
<sequence length="71" mass="7769">MVMAIVMTPKGWCLHVLQRYSAGVIVNPKGEMKGSAIIGPIGQCADLWPRIASAAYAIVSVGEFWFLQWGF</sequence>
<reference evidence="4 5" key="1">
    <citation type="journal article" date="2014" name="Am. J. Bot.">
        <title>Genome assembly and annotation for red clover (Trifolium pratense; Fabaceae).</title>
        <authorList>
            <person name="Istvanek J."/>
            <person name="Jaros M."/>
            <person name="Krenek A."/>
            <person name="Repkova J."/>
        </authorList>
    </citation>
    <scope>NUCLEOTIDE SEQUENCE [LARGE SCALE GENOMIC DNA]</scope>
    <source>
        <strain evidence="5">cv. Tatra</strain>
        <tissue evidence="4">Young leaves</tissue>
    </source>
</reference>
<dbReference type="InterPro" id="IPR036853">
    <property type="entry name" value="Ribosomal_uL14_sf"/>
</dbReference>
<gene>
    <name evidence="4" type="ORF">L195_g048669</name>
</gene>
<dbReference type="InterPro" id="IPR000218">
    <property type="entry name" value="Ribosomal_uL14"/>
</dbReference>
<dbReference type="AlphaFoldDB" id="A0A2K3JM02"/>
<dbReference type="Proteomes" id="UP000236291">
    <property type="component" value="Unassembled WGS sequence"/>
</dbReference>
<protein>
    <submittedName>
        <fullName evidence="4">60S ribosomal protein l23-like</fullName>
    </submittedName>
</protein>
<comment type="caution">
    <text evidence="4">The sequence shown here is derived from an EMBL/GenBank/DDBJ whole genome shotgun (WGS) entry which is preliminary data.</text>
</comment>